<comment type="caution">
    <text evidence="1">The sequence shown here is derived from an EMBL/GenBank/DDBJ whole genome shotgun (WGS) entry which is preliminary data.</text>
</comment>
<dbReference type="Proteomes" id="UP000726170">
    <property type="component" value="Unassembled WGS sequence"/>
</dbReference>
<dbReference type="EMBL" id="JAHLQF010000001">
    <property type="protein sequence ID" value="MBU5483393.1"/>
    <property type="molecule type" value="Genomic_DNA"/>
</dbReference>
<evidence type="ECO:0000313" key="2">
    <source>
        <dbReference type="Proteomes" id="UP000726170"/>
    </source>
</evidence>
<evidence type="ECO:0000313" key="1">
    <source>
        <dbReference type="EMBL" id="MBU5483393.1"/>
    </source>
</evidence>
<reference evidence="1 2" key="1">
    <citation type="submission" date="2021-06" db="EMBL/GenBank/DDBJ databases">
        <authorList>
            <person name="Sun Q."/>
            <person name="Li D."/>
        </authorList>
    </citation>
    <scope>NUCLEOTIDE SEQUENCE [LARGE SCALE GENOMIC DNA]</scope>
    <source>
        <strain evidence="1 2">MSJ-11</strain>
    </source>
</reference>
<keyword evidence="2" id="KW-1185">Reference proteome</keyword>
<proteinExistence type="predicted"/>
<name>A0ABS6EDW3_9CLOT</name>
<dbReference type="RefSeq" id="WP_216437775.1">
    <property type="nucleotide sequence ID" value="NZ_JAHLQF010000001.1"/>
</dbReference>
<protein>
    <submittedName>
        <fullName evidence="1">NAD(P)H-dependent oxidoreductase</fullName>
    </submittedName>
</protein>
<organism evidence="1 2">
    <name type="scientific">Clostridium mobile</name>
    <dbReference type="NCBI Taxonomy" id="2841512"/>
    <lineage>
        <taxon>Bacteria</taxon>
        <taxon>Bacillati</taxon>
        <taxon>Bacillota</taxon>
        <taxon>Clostridia</taxon>
        <taxon>Eubacteriales</taxon>
        <taxon>Clostridiaceae</taxon>
        <taxon>Clostridium</taxon>
    </lineage>
</organism>
<gene>
    <name evidence="1" type="ORF">KQI86_03570</name>
</gene>
<accession>A0ABS6EDW3</accession>
<sequence length="212" mass="23629">MKIAFINGSPKIKDSASGCILQELKAFLDQDSNIISEYCFRKPQLSTKEMEKLTEYNALVFAFPLYVDGIPSHLLNCLIQLEMIFANMKEKDVIVYSLVNCGFHEGHQNKLAIEMMENWCAKSGLKRGQGIGIGAGGMLPSLKSVAIGHGPKKNLEKALKQLANNILKGASEESIFITANFPRVLYKLVVEMGWRQSIKANGLKRKDLFMSK</sequence>